<dbReference type="STRING" id="225164.V4CRY3"/>
<dbReference type="HOGENOM" id="CLU_007383_19_1_1"/>
<evidence type="ECO:0000313" key="8">
    <source>
        <dbReference type="EMBL" id="ESP05285.1"/>
    </source>
</evidence>
<dbReference type="Proteomes" id="UP000030746">
    <property type="component" value="Unassembled WGS sequence"/>
</dbReference>
<evidence type="ECO:0000256" key="5">
    <source>
        <dbReference type="ARBA" id="ARBA00066604"/>
    </source>
</evidence>
<dbReference type="RefSeq" id="XP_009043830.1">
    <property type="nucleotide sequence ID" value="XM_009045582.1"/>
</dbReference>
<dbReference type="EC" id="1.1.1.103" evidence="5"/>
<proteinExistence type="inferred from homology"/>
<dbReference type="Gene3D" id="3.40.50.720">
    <property type="entry name" value="NAD(P)-binding Rossmann-like Domain"/>
    <property type="match status" value="1"/>
</dbReference>
<dbReference type="EMBL" id="KB199650">
    <property type="protein sequence ID" value="ESP05285.1"/>
    <property type="molecule type" value="Genomic_DNA"/>
</dbReference>
<comment type="catalytic activity">
    <reaction evidence="2">
        <text>L-threonine + NAD(+) = (2S)-2-amino-3-oxobutanoate + NADH + H(+)</text>
        <dbReference type="Rhea" id="RHEA:13161"/>
        <dbReference type="ChEBI" id="CHEBI:15378"/>
        <dbReference type="ChEBI" id="CHEBI:57540"/>
        <dbReference type="ChEBI" id="CHEBI:57926"/>
        <dbReference type="ChEBI" id="CHEBI:57945"/>
        <dbReference type="ChEBI" id="CHEBI:78948"/>
        <dbReference type="EC" id="1.1.1.103"/>
    </reaction>
</comment>
<dbReference type="CDD" id="cd05272">
    <property type="entry name" value="TDH_SDR_e"/>
    <property type="match status" value="1"/>
</dbReference>
<dbReference type="InterPro" id="IPR036291">
    <property type="entry name" value="NAD(P)-bd_dom_sf"/>
</dbReference>
<dbReference type="InterPro" id="IPR001509">
    <property type="entry name" value="Epimerase_deHydtase"/>
</dbReference>
<dbReference type="PANTHER" id="PTHR42687">
    <property type="entry name" value="L-THREONINE 3-DEHYDROGENASE"/>
    <property type="match status" value="1"/>
</dbReference>
<keyword evidence="9" id="KW-1185">Reference proteome</keyword>
<dbReference type="OMA" id="HWHASPR"/>
<dbReference type="PANTHER" id="PTHR42687:SF1">
    <property type="entry name" value="L-THREONINE 3-DEHYDROGENASE, MITOCHONDRIAL"/>
    <property type="match status" value="1"/>
</dbReference>
<name>V4CRY3_LOTGI</name>
<dbReference type="SUPFAM" id="SSF51735">
    <property type="entry name" value="NAD(P)-binding Rossmann-fold domains"/>
    <property type="match status" value="1"/>
</dbReference>
<dbReference type="KEGG" id="lgi:LOTGIDRAFT_177130"/>
<feature type="domain" description="NAD-dependent epimerase/dehydratase" evidence="7">
    <location>
        <begin position="45"/>
        <end position="280"/>
    </location>
</feature>
<dbReference type="GO" id="GO:0006567">
    <property type="term" value="P:L-threonine catabolic process"/>
    <property type="evidence" value="ECO:0007669"/>
    <property type="project" value="TreeGrafter"/>
</dbReference>
<evidence type="ECO:0000259" key="7">
    <source>
        <dbReference type="Pfam" id="PF01370"/>
    </source>
</evidence>
<accession>V4CRY3</accession>
<reference evidence="8 9" key="1">
    <citation type="journal article" date="2013" name="Nature">
        <title>Insights into bilaterian evolution from three spiralian genomes.</title>
        <authorList>
            <person name="Simakov O."/>
            <person name="Marletaz F."/>
            <person name="Cho S.J."/>
            <person name="Edsinger-Gonzales E."/>
            <person name="Havlak P."/>
            <person name="Hellsten U."/>
            <person name="Kuo D.H."/>
            <person name="Larsson T."/>
            <person name="Lv J."/>
            <person name="Arendt D."/>
            <person name="Savage R."/>
            <person name="Osoegawa K."/>
            <person name="de Jong P."/>
            <person name="Grimwood J."/>
            <person name="Chapman J.A."/>
            <person name="Shapiro H."/>
            <person name="Aerts A."/>
            <person name="Otillar R.P."/>
            <person name="Terry A.Y."/>
            <person name="Boore J.L."/>
            <person name="Grigoriev I.V."/>
            <person name="Lindberg D.R."/>
            <person name="Seaver E.C."/>
            <person name="Weisblat D.A."/>
            <person name="Putnam N.H."/>
            <person name="Rokhsar D.S."/>
        </authorList>
    </citation>
    <scope>NUCLEOTIDE SEQUENCE [LARGE SCALE GENOMIC DNA]</scope>
</reference>
<evidence type="ECO:0000256" key="6">
    <source>
        <dbReference type="ARBA" id="ARBA00069940"/>
    </source>
</evidence>
<organism evidence="8 9">
    <name type="scientific">Lottia gigantea</name>
    <name type="common">Giant owl limpet</name>
    <dbReference type="NCBI Taxonomy" id="225164"/>
    <lineage>
        <taxon>Eukaryota</taxon>
        <taxon>Metazoa</taxon>
        <taxon>Spiralia</taxon>
        <taxon>Lophotrochozoa</taxon>
        <taxon>Mollusca</taxon>
        <taxon>Gastropoda</taxon>
        <taxon>Patellogastropoda</taxon>
        <taxon>Lottioidea</taxon>
        <taxon>Lottiidae</taxon>
        <taxon>Lottia</taxon>
    </lineage>
</organism>
<dbReference type="InterPro" id="IPR051225">
    <property type="entry name" value="NAD(P)_epim/dehydratase"/>
</dbReference>
<evidence type="ECO:0000256" key="2">
    <source>
        <dbReference type="ARBA" id="ARBA00050613"/>
    </source>
</evidence>
<dbReference type="AlphaFoldDB" id="V4CRY3"/>
<dbReference type="GO" id="GO:0008743">
    <property type="term" value="F:L-threonine 3-dehydrogenase activity"/>
    <property type="evidence" value="ECO:0007669"/>
    <property type="project" value="UniProtKB-EC"/>
</dbReference>
<gene>
    <name evidence="8" type="ORF">LOTGIDRAFT_177130</name>
</gene>
<dbReference type="CTD" id="20244186"/>
<protein>
    <recommendedName>
        <fullName evidence="6">L-threonine 3-dehydrogenase, mitochondrial</fullName>
        <ecNumber evidence="5">1.1.1.103</ecNumber>
    </recommendedName>
</protein>
<sequence length="365" mass="40902">MTLSPIHILGKDGGGSLKNTLSVSSIHNRSLGPDCISEDMNNPRILITGALGQLGSGLAKMLRAKFGPENVIMSDINKAPKHILEAGPFVYADIMDLKGLKEIVVNYEVDWLIHFGALLSAIGEANVPLAMKINIEGVHNILEVAKQYNLKCLIPSTIGAFGPDSPRALTPDLTIQRPRTIYGVSKVHAELMGEYYHHKYGLDFRSLRYPGVISADTKPGGGTTDYAVEIFHDAIKTGKFQCFLKPDTRLPMMYVKDTLRSTVKFLRVPSDQLTMRTYNVTAMSFTPAELAEEVRKFMPNLEVTYRIDPVKQAIADQWPQVLDDSRARADWGWQHQYDLSTMCQAMFAKLKPDRVLFETNYYRVY</sequence>
<comment type="function">
    <text evidence="3">Catalyzes the NAD(+)-dependent oxidation of L-threonine to 2-amino-3-ketobutyrate, mediating L-threonine catabolism.</text>
</comment>
<evidence type="ECO:0000313" key="9">
    <source>
        <dbReference type="Proteomes" id="UP000030746"/>
    </source>
</evidence>
<evidence type="ECO:0000256" key="4">
    <source>
        <dbReference type="ARBA" id="ARBA00060557"/>
    </source>
</evidence>
<evidence type="ECO:0000256" key="1">
    <source>
        <dbReference type="ARBA" id="ARBA00007637"/>
    </source>
</evidence>
<dbReference type="OrthoDB" id="10058185at2759"/>
<dbReference type="FunFam" id="3.40.50.720:FF:000077">
    <property type="entry name" value="L-threonine 3-dehydrogenase, mitochondrial"/>
    <property type="match status" value="1"/>
</dbReference>
<dbReference type="GeneID" id="20244186"/>
<comment type="similarity">
    <text evidence="1">Belongs to the NAD(P)-dependent epimerase/dehydratase family.</text>
</comment>
<comment type="pathway">
    <text evidence="4">Amino-acid degradation; L-threonine degradation via oxydo-reductase pathway; glycine from L-threonine: step 1/2.</text>
</comment>
<evidence type="ECO:0000256" key="3">
    <source>
        <dbReference type="ARBA" id="ARBA00059023"/>
    </source>
</evidence>
<dbReference type="Pfam" id="PF01370">
    <property type="entry name" value="Epimerase"/>
    <property type="match status" value="1"/>
</dbReference>